<dbReference type="InterPro" id="IPR011032">
    <property type="entry name" value="GroES-like_sf"/>
</dbReference>
<organism evidence="2 3">
    <name type="scientific">Tistrella arctica</name>
    <dbReference type="NCBI Taxonomy" id="3133430"/>
    <lineage>
        <taxon>Bacteria</taxon>
        <taxon>Pseudomonadati</taxon>
        <taxon>Pseudomonadota</taxon>
        <taxon>Alphaproteobacteria</taxon>
        <taxon>Geminicoccales</taxon>
        <taxon>Geminicoccaceae</taxon>
        <taxon>Tistrella</taxon>
    </lineage>
</organism>
<protein>
    <submittedName>
        <fullName evidence="2">Zinc-binding alcohol dehydrogenase family protein</fullName>
    </submittedName>
</protein>
<evidence type="ECO:0000313" key="2">
    <source>
        <dbReference type="EMBL" id="MEN2987359.1"/>
    </source>
</evidence>
<proteinExistence type="predicted"/>
<dbReference type="PANTHER" id="PTHR43677">
    <property type="entry name" value="SHORT-CHAIN DEHYDROGENASE/REDUCTASE"/>
    <property type="match status" value="1"/>
</dbReference>
<dbReference type="SUPFAM" id="SSF51735">
    <property type="entry name" value="NAD(P)-binding Rossmann-fold domains"/>
    <property type="match status" value="1"/>
</dbReference>
<evidence type="ECO:0000313" key="3">
    <source>
        <dbReference type="Proteomes" id="UP001413721"/>
    </source>
</evidence>
<dbReference type="PANTHER" id="PTHR43677:SF11">
    <property type="entry name" value="ZINC-CONTAINING ALCOHOL DEHYDROGENASE"/>
    <property type="match status" value="1"/>
</dbReference>
<name>A0ABU9YEZ0_9PROT</name>
<dbReference type="SMART" id="SM00829">
    <property type="entry name" value="PKS_ER"/>
    <property type="match status" value="1"/>
</dbReference>
<dbReference type="SUPFAM" id="SSF50129">
    <property type="entry name" value="GroES-like"/>
    <property type="match status" value="1"/>
</dbReference>
<sequence>MMKAAVVTTFDAAPEFATVDEPVAGAGEMVVTVGAAPLSPIVRALAAGQHYASAGKTGFVAGVDGVGTDPDGRRVYFLFPKAPFGSMAEKTLVSSGMLVPVPDALGDDEAAAIATGGLASWVALTRRAGLRARETVLVTGANGAAGRMALQIARYLGAGKTIAVARTPARLDGLGADVGIAMDDNADEALRAQFDIGVDIVLDFVWGDVAGRLLKAAAGRRGSPAGEPRLRYVQLGTLAGDEIPLRGDMLRSSGLELSGSGIGSVAVKDLLAGAGELLMAAPAAGFAPPFQSLPLNKVAEAWNGDPRVRYIMRPNPPV</sequence>
<dbReference type="EMBL" id="JBBKTW010000001">
    <property type="protein sequence ID" value="MEN2987359.1"/>
    <property type="molecule type" value="Genomic_DNA"/>
</dbReference>
<reference evidence="2 3" key="1">
    <citation type="submission" date="2024-03" db="EMBL/GenBank/DDBJ databases">
        <title>High-quality draft genome sequencing of Tistrella sp. BH-R2-4.</title>
        <authorList>
            <person name="Dong C."/>
        </authorList>
    </citation>
    <scope>NUCLEOTIDE SEQUENCE [LARGE SCALE GENOMIC DNA]</scope>
    <source>
        <strain evidence="2 3">BH-R2-4</strain>
    </source>
</reference>
<gene>
    <name evidence="2" type="ORF">WG926_03525</name>
</gene>
<dbReference type="InterPro" id="IPR020843">
    <property type="entry name" value="ER"/>
</dbReference>
<dbReference type="InterPro" id="IPR036291">
    <property type="entry name" value="NAD(P)-bd_dom_sf"/>
</dbReference>
<comment type="caution">
    <text evidence="2">The sequence shown here is derived from an EMBL/GenBank/DDBJ whole genome shotgun (WGS) entry which is preliminary data.</text>
</comment>
<dbReference type="RefSeq" id="WP_345936775.1">
    <property type="nucleotide sequence ID" value="NZ_JBBKTW010000001.1"/>
</dbReference>
<dbReference type="Proteomes" id="UP001413721">
    <property type="component" value="Unassembled WGS sequence"/>
</dbReference>
<accession>A0ABU9YEZ0</accession>
<evidence type="ECO:0000259" key="1">
    <source>
        <dbReference type="SMART" id="SM00829"/>
    </source>
</evidence>
<feature type="domain" description="Enoyl reductase (ER)" evidence="1">
    <location>
        <begin position="9"/>
        <end position="301"/>
    </location>
</feature>
<dbReference type="Gene3D" id="3.40.50.720">
    <property type="entry name" value="NAD(P)-binding Rossmann-like Domain"/>
    <property type="match status" value="1"/>
</dbReference>
<dbReference type="Gene3D" id="3.90.180.10">
    <property type="entry name" value="Medium-chain alcohol dehydrogenases, catalytic domain"/>
    <property type="match status" value="2"/>
</dbReference>
<dbReference type="InterPro" id="IPR051397">
    <property type="entry name" value="Zn-ADH-like_protein"/>
</dbReference>
<keyword evidence="3" id="KW-1185">Reference proteome</keyword>